<proteinExistence type="predicted"/>
<organism evidence="1 2">
    <name type="scientific">Portunus trituberculatus</name>
    <name type="common">Swimming crab</name>
    <name type="synonym">Neptunus trituberculatus</name>
    <dbReference type="NCBI Taxonomy" id="210409"/>
    <lineage>
        <taxon>Eukaryota</taxon>
        <taxon>Metazoa</taxon>
        <taxon>Ecdysozoa</taxon>
        <taxon>Arthropoda</taxon>
        <taxon>Crustacea</taxon>
        <taxon>Multicrustacea</taxon>
        <taxon>Malacostraca</taxon>
        <taxon>Eumalacostraca</taxon>
        <taxon>Eucarida</taxon>
        <taxon>Decapoda</taxon>
        <taxon>Pleocyemata</taxon>
        <taxon>Brachyura</taxon>
        <taxon>Eubrachyura</taxon>
        <taxon>Portunoidea</taxon>
        <taxon>Portunidae</taxon>
        <taxon>Portuninae</taxon>
        <taxon>Portunus</taxon>
    </lineage>
</organism>
<keyword evidence="2" id="KW-1185">Reference proteome</keyword>
<sequence>MALLSNSMLSLAILHCHHKYTKHILSFWGCIVQSASGLTECLTITPLLVFRLITCQLYICIDKNKSLT</sequence>
<dbReference type="Proteomes" id="UP000324222">
    <property type="component" value="Unassembled WGS sequence"/>
</dbReference>
<gene>
    <name evidence="1" type="ORF">E2C01_011657</name>
</gene>
<accession>A0A5B7DBM6</accession>
<name>A0A5B7DBM6_PORTR</name>
<protein>
    <submittedName>
        <fullName evidence="1">Uncharacterized protein</fullName>
    </submittedName>
</protein>
<dbReference type="AlphaFoldDB" id="A0A5B7DBM6"/>
<dbReference type="EMBL" id="VSRR010000709">
    <property type="protein sequence ID" value="MPC18764.1"/>
    <property type="molecule type" value="Genomic_DNA"/>
</dbReference>
<reference evidence="1 2" key="1">
    <citation type="submission" date="2019-05" db="EMBL/GenBank/DDBJ databases">
        <title>Another draft genome of Portunus trituberculatus and its Hox gene families provides insights of decapod evolution.</title>
        <authorList>
            <person name="Jeong J.-H."/>
            <person name="Song I."/>
            <person name="Kim S."/>
            <person name="Choi T."/>
            <person name="Kim D."/>
            <person name="Ryu S."/>
            <person name="Kim W."/>
        </authorList>
    </citation>
    <scope>NUCLEOTIDE SEQUENCE [LARGE SCALE GENOMIC DNA]</scope>
    <source>
        <tissue evidence="1">Muscle</tissue>
    </source>
</reference>
<evidence type="ECO:0000313" key="1">
    <source>
        <dbReference type="EMBL" id="MPC18764.1"/>
    </source>
</evidence>
<comment type="caution">
    <text evidence="1">The sequence shown here is derived from an EMBL/GenBank/DDBJ whole genome shotgun (WGS) entry which is preliminary data.</text>
</comment>
<evidence type="ECO:0000313" key="2">
    <source>
        <dbReference type="Proteomes" id="UP000324222"/>
    </source>
</evidence>